<protein>
    <submittedName>
        <fullName evidence="4">M23 family peptidase</fullName>
    </submittedName>
</protein>
<evidence type="ECO:0000259" key="3">
    <source>
        <dbReference type="Pfam" id="PF01551"/>
    </source>
</evidence>
<dbReference type="STRING" id="1317124.DW2_12795"/>
<dbReference type="AlphaFoldDB" id="A0A085TUN3"/>
<name>A0A085TUN3_9RHOB</name>
<comment type="caution">
    <text evidence="4">The sequence shown here is derived from an EMBL/GenBank/DDBJ whole genome shotgun (WGS) entry which is preliminary data.</text>
</comment>
<dbReference type="PANTHER" id="PTHR21666:SF289">
    <property type="entry name" value="L-ALA--D-GLU ENDOPEPTIDASE"/>
    <property type="match status" value="1"/>
</dbReference>
<keyword evidence="1 2" id="KW-0732">Signal</keyword>
<dbReference type="PATRIC" id="fig|1317124.6.peg.2591"/>
<dbReference type="Gene3D" id="2.70.70.10">
    <property type="entry name" value="Glucose Permease (Domain IIA)"/>
    <property type="match status" value="1"/>
</dbReference>
<dbReference type="eggNOG" id="COG0739">
    <property type="taxonomic scope" value="Bacteria"/>
</dbReference>
<gene>
    <name evidence="4" type="ORF">DW2_12795</name>
</gene>
<dbReference type="InterPro" id="IPR016047">
    <property type="entry name" value="M23ase_b-sheet_dom"/>
</dbReference>
<dbReference type="InterPro" id="IPR050570">
    <property type="entry name" value="Cell_wall_metabolism_enzyme"/>
</dbReference>
<evidence type="ECO:0000256" key="2">
    <source>
        <dbReference type="SAM" id="SignalP"/>
    </source>
</evidence>
<dbReference type="Proteomes" id="UP000028607">
    <property type="component" value="Unassembled WGS sequence"/>
</dbReference>
<feature type="signal peptide" evidence="2">
    <location>
        <begin position="1"/>
        <end position="18"/>
    </location>
</feature>
<proteinExistence type="predicted"/>
<keyword evidence="5" id="KW-1185">Reference proteome</keyword>
<reference evidence="4 5" key="2">
    <citation type="journal article" date="2015" name="Antonie Van Leeuwenhoek">
        <title>Thioclava indica sp. nov., isolated from surface seawater of the Indian Ocean.</title>
        <authorList>
            <person name="Liu Y."/>
            <person name="Lai Q."/>
            <person name="Du J."/>
            <person name="Xu H."/>
            <person name="Jiang L."/>
            <person name="Shao Z."/>
        </authorList>
    </citation>
    <scope>NUCLEOTIDE SEQUENCE [LARGE SCALE GENOMIC DNA]</scope>
    <source>
        <strain evidence="4 5">13D2W-2</strain>
    </source>
</reference>
<sequence length="321" mass="33631">MLRASLISLIVPALPCMAGTISLQLPVECTLGQDCYIQNYVDRDPGPGARDAGCGTLTYDGHKGTDFALPTLAGMRAGVAVLAAAPGVVTAIRDGEPDRAFIEGAPVTGRECGNGIVIALGDGWETQYCHLREGSVSVRPGETVAAGQPLGLVGQSGKAAFPHLHLALRHDGAVVDPFDPDPTRACDRGGARDSLWSPPLAYTPSGLLGIGFTTTPPSFEAVKAGVPVDTRLPSSGPALLVWVYGFGAQAGDEIEITIDGPRGEILRHASPVERSQALFYRYSGRKTPPGGWPAGHYRTRAALIRKGETLAVEEAETDVSR</sequence>
<dbReference type="InterPro" id="IPR011055">
    <property type="entry name" value="Dup_hybrid_motif"/>
</dbReference>
<accession>A0A085TUN3</accession>
<dbReference type="RefSeq" id="WP_038147184.1">
    <property type="nucleotide sequence ID" value="NZ_AQRC01000010.1"/>
</dbReference>
<evidence type="ECO:0000256" key="1">
    <source>
        <dbReference type="ARBA" id="ARBA00022729"/>
    </source>
</evidence>
<reference evidence="5" key="1">
    <citation type="submission" date="2013-04" db="EMBL/GenBank/DDBJ databases">
        <title>Thioclava sp. 13D2W-2 Genome Sequencing.</title>
        <authorList>
            <person name="Lai Q."/>
            <person name="Li G."/>
            <person name="Shao Z."/>
        </authorList>
    </citation>
    <scope>NUCLEOTIDE SEQUENCE [LARGE SCALE GENOMIC DNA]</scope>
    <source>
        <strain evidence="5">13D2W-2</strain>
    </source>
</reference>
<dbReference type="CDD" id="cd12797">
    <property type="entry name" value="M23_peptidase"/>
    <property type="match status" value="1"/>
</dbReference>
<dbReference type="SUPFAM" id="SSF51261">
    <property type="entry name" value="Duplicated hybrid motif"/>
    <property type="match status" value="1"/>
</dbReference>
<evidence type="ECO:0000313" key="5">
    <source>
        <dbReference type="Proteomes" id="UP000028607"/>
    </source>
</evidence>
<organism evidence="4 5">
    <name type="scientific">Thioclava atlantica</name>
    <dbReference type="NCBI Taxonomy" id="1317124"/>
    <lineage>
        <taxon>Bacteria</taxon>
        <taxon>Pseudomonadati</taxon>
        <taxon>Pseudomonadota</taxon>
        <taxon>Alphaproteobacteria</taxon>
        <taxon>Rhodobacterales</taxon>
        <taxon>Paracoccaceae</taxon>
        <taxon>Thioclava</taxon>
    </lineage>
</organism>
<dbReference type="PANTHER" id="PTHR21666">
    <property type="entry name" value="PEPTIDASE-RELATED"/>
    <property type="match status" value="1"/>
</dbReference>
<evidence type="ECO:0000313" key="4">
    <source>
        <dbReference type="EMBL" id="KFE34430.1"/>
    </source>
</evidence>
<dbReference type="Pfam" id="PF01551">
    <property type="entry name" value="Peptidase_M23"/>
    <property type="match status" value="1"/>
</dbReference>
<feature type="chain" id="PRO_5001797519" evidence="2">
    <location>
        <begin position="19"/>
        <end position="321"/>
    </location>
</feature>
<dbReference type="OrthoDB" id="5489603at2"/>
<dbReference type="GO" id="GO:0004222">
    <property type="term" value="F:metalloendopeptidase activity"/>
    <property type="evidence" value="ECO:0007669"/>
    <property type="project" value="TreeGrafter"/>
</dbReference>
<feature type="domain" description="M23ase beta-sheet core" evidence="3">
    <location>
        <begin position="61"/>
        <end position="177"/>
    </location>
</feature>
<dbReference type="EMBL" id="AQRC01000010">
    <property type="protein sequence ID" value="KFE34430.1"/>
    <property type="molecule type" value="Genomic_DNA"/>
</dbReference>